<dbReference type="Pfam" id="PF18739">
    <property type="entry name" value="HEPN_Apea"/>
    <property type="match status" value="1"/>
</dbReference>
<dbReference type="RefSeq" id="WP_119851368.1">
    <property type="nucleotide sequence ID" value="NZ_CP032413.1"/>
</dbReference>
<name>A0A385U006_PAELA</name>
<evidence type="ECO:0000259" key="1">
    <source>
        <dbReference type="Pfam" id="PF18739"/>
    </source>
</evidence>
<dbReference type="InterPro" id="IPR041229">
    <property type="entry name" value="HEPN_Apea"/>
</dbReference>
<dbReference type="Proteomes" id="UP000266552">
    <property type="component" value="Plasmid pAZOPL1"/>
</dbReference>
<keyword evidence="3" id="KW-0614">Plasmid</keyword>
<evidence type="ECO:0000313" key="3">
    <source>
        <dbReference type="EMBL" id="AYB48007.1"/>
    </source>
</evidence>
<dbReference type="AlphaFoldDB" id="A0A385U006"/>
<protein>
    <submittedName>
        <fullName evidence="3">Uncharacterized protein</fullName>
    </submittedName>
</protein>
<sequence>MAKKVKIYDSVEYRGNWWLPGEEDKKVHGVLVCSIEKQIRLEVSGELPSNSSLMNSDHPSEIPIVLGDCYDGFVTLLCCLGSSPGMQVDNNQGTSRMRVTMVFENVIFGEHYESVDDIFFPQFIAEFSNLKYWMDQPPVTVDIFEKLTIEEHSIRELDVRIEKLSLRIKSGLFYQDVSDQYEYVGIRYTYYLSFEPDEPQPLAWYLNVVDKFRHFLSIYTDSLNYVLALEGINEDRAISICSIPSPDYKEVTIRRWEDFIISIYNMSENISDILNNWYALEQEDIIYTYIGNIPSDRKTIQEKFLGYARIIESLHRLQDNGVKTTFIDPDDYLRIIEKVMSSFKEEVPTDLWNKLRDNLKFANEFGFQRRIKEVLKELPDEIKESVSYGIKPSKYADIVRNNRDYYTHFHSKPNNILNDYQMLAMNFSLKVICMWMISRKIGISEEDLSHALLHRGRWLSILDSYKDKIANSIQ</sequence>
<feature type="domain" description="ApeA N-terminal" evidence="2">
    <location>
        <begin position="12"/>
        <end position="277"/>
    </location>
</feature>
<feature type="domain" description="Apea-like HEPN" evidence="1">
    <location>
        <begin position="305"/>
        <end position="446"/>
    </location>
</feature>
<evidence type="ECO:0000313" key="4">
    <source>
        <dbReference type="Proteomes" id="UP000266552"/>
    </source>
</evidence>
<dbReference type="InterPro" id="IPR041223">
    <property type="entry name" value="ApeA_NTD"/>
</dbReference>
<dbReference type="KEGG" id="plw:D5F53_32275"/>
<dbReference type="EMBL" id="CP032413">
    <property type="protein sequence ID" value="AYB48007.1"/>
    <property type="molecule type" value="Genomic_DNA"/>
</dbReference>
<evidence type="ECO:0000259" key="2">
    <source>
        <dbReference type="Pfam" id="PF18862"/>
    </source>
</evidence>
<proteinExistence type="predicted"/>
<accession>A0A385U006</accession>
<dbReference type="Pfam" id="PF18862">
    <property type="entry name" value="ApeA_NTD1"/>
    <property type="match status" value="1"/>
</dbReference>
<geneLocation type="plasmid" evidence="3 4">
    <name>pAZOPL1</name>
</geneLocation>
<organism evidence="3 4">
    <name type="scientific">Paenibacillus lautus</name>
    <name type="common">Bacillus lautus</name>
    <dbReference type="NCBI Taxonomy" id="1401"/>
    <lineage>
        <taxon>Bacteria</taxon>
        <taxon>Bacillati</taxon>
        <taxon>Bacillota</taxon>
        <taxon>Bacilli</taxon>
        <taxon>Bacillales</taxon>
        <taxon>Paenibacillaceae</taxon>
        <taxon>Paenibacillus</taxon>
    </lineage>
</organism>
<keyword evidence="4" id="KW-1185">Reference proteome</keyword>
<gene>
    <name evidence="3" type="ORF">D5F53_32275</name>
</gene>
<reference evidence="3 4" key="1">
    <citation type="submission" date="2018-09" db="EMBL/GenBank/DDBJ databases">
        <title>Genome Sequence of Paenibacillus lautus Strain E7593-69, Azo Dye-Degrading Bacteria, Isolated from Commercial Tattoo Inks.</title>
        <authorList>
            <person name="Nho S.W."/>
            <person name="Kim S.-J."/>
            <person name="Kweon O."/>
            <person name="Cerniglia C.E."/>
        </authorList>
    </citation>
    <scope>NUCLEOTIDE SEQUENCE [LARGE SCALE GENOMIC DNA]</scope>
    <source>
        <strain evidence="3 4">E7593-69</strain>
        <plasmid evidence="3 4">pAZOPL1</plasmid>
    </source>
</reference>